<proteinExistence type="predicted"/>
<keyword evidence="1" id="KW-0472">Membrane</keyword>
<gene>
    <name evidence="2" type="ORF">CLCOL_11700</name>
</gene>
<dbReference type="Proteomes" id="UP000075374">
    <property type="component" value="Unassembled WGS sequence"/>
</dbReference>
<reference evidence="2 3" key="1">
    <citation type="submission" date="2016-02" db="EMBL/GenBank/DDBJ databases">
        <title>Genome sequence of Clostridium colicanis DSM 13634.</title>
        <authorList>
            <person name="Poehlein A."/>
            <person name="Daniel R."/>
        </authorList>
    </citation>
    <scope>NUCLEOTIDE SEQUENCE [LARGE SCALE GENOMIC DNA]</scope>
    <source>
        <strain evidence="2 3">DSM 13634</strain>
    </source>
</reference>
<dbReference type="STRING" id="1121305.CLCOL_11700"/>
<protein>
    <recommendedName>
        <fullName evidence="4">DUF975 family protein</fullName>
    </recommendedName>
</protein>
<feature type="transmembrane region" description="Helical" evidence="1">
    <location>
        <begin position="231"/>
        <end position="256"/>
    </location>
</feature>
<dbReference type="EMBL" id="LTBB01000004">
    <property type="protein sequence ID" value="KYH29422.1"/>
    <property type="molecule type" value="Genomic_DNA"/>
</dbReference>
<evidence type="ECO:0008006" key="4">
    <source>
        <dbReference type="Google" id="ProtNLM"/>
    </source>
</evidence>
<dbReference type="AlphaFoldDB" id="A0A151AP65"/>
<comment type="caution">
    <text evidence="2">The sequence shown here is derived from an EMBL/GenBank/DDBJ whole genome shotgun (WGS) entry which is preliminary data.</text>
</comment>
<dbReference type="PANTHER" id="PTHR40076">
    <property type="entry name" value="MEMBRANE PROTEIN-RELATED"/>
    <property type="match status" value="1"/>
</dbReference>
<dbReference type="PATRIC" id="fig|1121305.3.peg.1170"/>
<keyword evidence="1" id="KW-1133">Transmembrane helix</keyword>
<accession>A0A151AP65</accession>
<feature type="transmembrane region" description="Helical" evidence="1">
    <location>
        <begin position="176"/>
        <end position="200"/>
    </location>
</feature>
<dbReference type="RefSeq" id="WP_061858036.1">
    <property type="nucleotide sequence ID" value="NZ_LTBB01000004.1"/>
</dbReference>
<feature type="transmembrane region" description="Helical" evidence="1">
    <location>
        <begin position="21"/>
        <end position="42"/>
    </location>
</feature>
<dbReference type="InterPro" id="IPR010380">
    <property type="entry name" value="DUF975"/>
</dbReference>
<sequence>MKYKNIYELKKEGLQSLKGRWGIAILVCLIAAIITEGLSIYARISTISDVFSKGLFSSLINLDFLSEGIGTSSIMLRLDFLVSLLLGGTITYGLNSFFLNLTRNENPQIENLFSGFKYFGKNFLIQLVIGIFNIIWTIIVFIPIISIGLITIIGSFSSYSGLTELEQMHWNARREILIIMVVLFIIAFIIVELIVLRYALAFYIHNDIRDASVMDCINYSKEMMRGHKYRLLLLNLSFIGWHILSILTLGIGYIWLRPYIFATRAGFYNDLKQKS</sequence>
<keyword evidence="1" id="KW-0812">Transmembrane</keyword>
<evidence type="ECO:0000313" key="3">
    <source>
        <dbReference type="Proteomes" id="UP000075374"/>
    </source>
</evidence>
<organism evidence="2 3">
    <name type="scientific">Clostridium colicanis DSM 13634</name>
    <dbReference type="NCBI Taxonomy" id="1121305"/>
    <lineage>
        <taxon>Bacteria</taxon>
        <taxon>Bacillati</taxon>
        <taxon>Bacillota</taxon>
        <taxon>Clostridia</taxon>
        <taxon>Eubacteriales</taxon>
        <taxon>Clostridiaceae</taxon>
        <taxon>Clostridium</taxon>
    </lineage>
</organism>
<name>A0A151AP65_9CLOT</name>
<dbReference type="Pfam" id="PF06161">
    <property type="entry name" value="DUF975"/>
    <property type="match status" value="1"/>
</dbReference>
<dbReference type="PANTHER" id="PTHR40076:SF1">
    <property type="entry name" value="MEMBRANE PROTEIN"/>
    <property type="match status" value="1"/>
</dbReference>
<evidence type="ECO:0000256" key="1">
    <source>
        <dbReference type="SAM" id="Phobius"/>
    </source>
</evidence>
<evidence type="ECO:0000313" key="2">
    <source>
        <dbReference type="EMBL" id="KYH29422.1"/>
    </source>
</evidence>
<feature type="transmembrane region" description="Helical" evidence="1">
    <location>
        <begin position="80"/>
        <end position="102"/>
    </location>
</feature>
<feature type="transmembrane region" description="Helical" evidence="1">
    <location>
        <begin position="123"/>
        <end position="156"/>
    </location>
</feature>
<keyword evidence="3" id="KW-1185">Reference proteome</keyword>